<dbReference type="InterPro" id="IPR053745">
    <property type="entry name" value="Viral_Tail_Comp_sf"/>
</dbReference>
<evidence type="ECO:0000313" key="2">
    <source>
        <dbReference type="Proteomes" id="UP000184085"/>
    </source>
</evidence>
<gene>
    <name evidence="1" type="ORF">KARMA_2149</name>
</gene>
<dbReference type="InterPro" id="IPR021508">
    <property type="entry name" value="Gp17-like"/>
</dbReference>
<dbReference type="Proteomes" id="UP000184085">
    <property type="component" value="Unassembled WGS sequence"/>
</dbReference>
<dbReference type="AlphaFoldDB" id="A0A1M4MZC1"/>
<accession>A0A1M4MZC1</accession>
<evidence type="ECO:0000313" key="1">
    <source>
        <dbReference type="EMBL" id="SCM67942.1"/>
    </source>
</evidence>
<dbReference type="Gene3D" id="3.30.2000.30">
    <property type="match status" value="1"/>
</dbReference>
<sequence length="134" mass="14419">MSYQRAGALQTALFSHLAADSALSALIGDALYDAVPSGTLPETYVMMGEEEAKDAADPLGQDARHDFTLSIVSTAQGFLMAKTVAAAIGQALEIAPVSLTEGRVVWLRFRKAKAQRNSETRQIDLKYRAYLAAN</sequence>
<name>A0A1M4MZC1_9RHOB</name>
<reference evidence="2" key="1">
    <citation type="submission" date="2016-09" db="EMBL/GenBank/DDBJ databases">
        <authorList>
            <person name="Wibberg D."/>
        </authorList>
    </citation>
    <scope>NUCLEOTIDE SEQUENCE [LARGE SCALE GENOMIC DNA]</scope>
</reference>
<organism evidence="1 2">
    <name type="scientific">Donghicola eburneus</name>
    <dbReference type="NCBI Taxonomy" id="393278"/>
    <lineage>
        <taxon>Bacteria</taxon>
        <taxon>Pseudomonadati</taxon>
        <taxon>Pseudomonadota</taxon>
        <taxon>Alphaproteobacteria</taxon>
        <taxon>Rhodobacterales</taxon>
        <taxon>Roseobacteraceae</taxon>
        <taxon>Donghicola</taxon>
    </lineage>
</organism>
<dbReference type="RefSeq" id="WP_072706578.1">
    <property type="nucleotide sequence ID" value="NZ_FMJB01000050.1"/>
</dbReference>
<dbReference type="Pfam" id="PF11367">
    <property type="entry name" value="Tail_completion_gp17"/>
    <property type="match status" value="1"/>
</dbReference>
<protein>
    <submittedName>
        <fullName evidence="1">Putative gene transfer agent protein</fullName>
    </submittedName>
</protein>
<proteinExistence type="predicted"/>
<dbReference type="EMBL" id="FMJB01000050">
    <property type="protein sequence ID" value="SCM67942.1"/>
    <property type="molecule type" value="Genomic_DNA"/>
</dbReference>
<keyword evidence="2" id="KW-1185">Reference proteome</keyword>